<proteinExistence type="predicted"/>
<protein>
    <submittedName>
        <fullName evidence="1">Uncharacterized protein</fullName>
    </submittedName>
</protein>
<dbReference type="Proteomes" id="UP000060345">
    <property type="component" value="Chromosome 2"/>
</dbReference>
<dbReference type="AlphaFoldDB" id="A0A0K1NNZ5"/>
<accession>A0A0K1NNZ5</accession>
<name>A0A0K1NNZ5_9BACT</name>
<evidence type="ECO:0000313" key="1">
    <source>
        <dbReference type="EMBL" id="AKU70406.1"/>
    </source>
</evidence>
<organism evidence="1 2">
    <name type="scientific">Prevotella fusca JCM 17724</name>
    <dbReference type="NCBI Taxonomy" id="1236517"/>
    <lineage>
        <taxon>Bacteria</taxon>
        <taxon>Pseudomonadati</taxon>
        <taxon>Bacteroidota</taxon>
        <taxon>Bacteroidia</taxon>
        <taxon>Bacteroidales</taxon>
        <taxon>Prevotellaceae</taxon>
        <taxon>Prevotella</taxon>
    </lineage>
</organism>
<dbReference type="STRING" id="1236517.ADJ77_11625"/>
<dbReference type="EMBL" id="CP012075">
    <property type="protein sequence ID" value="AKU70406.1"/>
    <property type="molecule type" value="Genomic_DNA"/>
</dbReference>
<reference evidence="1 2" key="1">
    <citation type="submission" date="2015-07" db="EMBL/GenBank/DDBJ databases">
        <authorList>
            <person name="Noorani M."/>
        </authorList>
    </citation>
    <scope>NUCLEOTIDE SEQUENCE [LARGE SCALE GENOMIC DNA]</scope>
    <source>
        <strain evidence="1 2">W1435</strain>
    </source>
</reference>
<sequence>MMRSETAKQNFLQNNTWNDGFLYNNHKLWYIIHVYPNLFVYLRPSFEWSDALKLQHKGIQDPHDDKNLNCTSSSQTLTKRVRTQVLQN</sequence>
<dbReference type="KEGG" id="pfus:ADJ77_11625"/>
<gene>
    <name evidence="1" type="ORF">ADJ77_11625</name>
</gene>
<evidence type="ECO:0000313" key="2">
    <source>
        <dbReference type="Proteomes" id="UP000060345"/>
    </source>
</evidence>